<gene>
    <name evidence="1" type="ORF">Enr8_50590</name>
</gene>
<evidence type="ECO:0000313" key="1">
    <source>
        <dbReference type="EMBL" id="TWT29542.1"/>
    </source>
</evidence>
<proteinExistence type="predicted"/>
<reference evidence="1 2" key="1">
    <citation type="submission" date="2019-02" db="EMBL/GenBank/DDBJ databases">
        <title>Deep-cultivation of Planctomycetes and their phenomic and genomic characterization uncovers novel biology.</title>
        <authorList>
            <person name="Wiegand S."/>
            <person name="Jogler M."/>
            <person name="Boedeker C."/>
            <person name="Pinto D."/>
            <person name="Vollmers J."/>
            <person name="Rivas-Marin E."/>
            <person name="Kohn T."/>
            <person name="Peeters S.H."/>
            <person name="Heuer A."/>
            <person name="Rast P."/>
            <person name="Oberbeckmann S."/>
            <person name="Bunk B."/>
            <person name="Jeske O."/>
            <person name="Meyerdierks A."/>
            <person name="Storesund J.E."/>
            <person name="Kallscheuer N."/>
            <person name="Luecker S."/>
            <person name="Lage O.M."/>
            <person name="Pohl T."/>
            <person name="Merkel B.J."/>
            <person name="Hornburger P."/>
            <person name="Mueller R.-W."/>
            <person name="Bruemmer F."/>
            <person name="Labrenz M."/>
            <person name="Spormann A.M."/>
            <person name="Op Den Camp H."/>
            <person name="Overmann J."/>
            <person name="Amann R."/>
            <person name="Jetten M.S.M."/>
            <person name="Mascher T."/>
            <person name="Medema M.H."/>
            <person name="Devos D.P."/>
            <person name="Kaster A.-K."/>
            <person name="Ovreas L."/>
            <person name="Rohde M."/>
            <person name="Galperin M.Y."/>
            <person name="Jogler C."/>
        </authorList>
    </citation>
    <scope>NUCLEOTIDE SEQUENCE [LARGE SCALE GENOMIC DNA]</scope>
    <source>
        <strain evidence="1 2">Enr8</strain>
    </source>
</reference>
<protein>
    <recommendedName>
        <fullName evidence="3">DUF1795 domain-containing protein</fullName>
    </recommendedName>
</protein>
<accession>A0A5C5UVV4</accession>
<evidence type="ECO:0008006" key="3">
    <source>
        <dbReference type="Google" id="ProtNLM"/>
    </source>
</evidence>
<comment type="caution">
    <text evidence="1">The sequence shown here is derived from an EMBL/GenBank/DDBJ whole genome shotgun (WGS) entry which is preliminary data.</text>
</comment>
<dbReference type="EMBL" id="SJPF01000008">
    <property type="protein sequence ID" value="TWT29542.1"/>
    <property type="molecule type" value="Genomic_DNA"/>
</dbReference>
<sequence>MQLVTYHGARHPFAVDLPTHNVVIFQHGSDTVYQWAPGPGGGPNARTVDRRFLFRVVHHHRLPGEGDLAAIERLEQTHNIGWPGRAFPPERIARTTPTIDGYRAVDRQLIGDNSMVWMSLSVAHPSGIYHLQGMGRPTDVTSTEFEAIKNSFRFTR</sequence>
<dbReference type="AlphaFoldDB" id="A0A5C5UVV4"/>
<evidence type="ECO:0000313" key="2">
    <source>
        <dbReference type="Proteomes" id="UP000318878"/>
    </source>
</evidence>
<dbReference type="Proteomes" id="UP000318878">
    <property type="component" value="Unassembled WGS sequence"/>
</dbReference>
<name>A0A5C5UVV4_9BACT</name>
<organism evidence="1 2">
    <name type="scientific">Blastopirellula retiformator</name>
    <dbReference type="NCBI Taxonomy" id="2527970"/>
    <lineage>
        <taxon>Bacteria</taxon>
        <taxon>Pseudomonadati</taxon>
        <taxon>Planctomycetota</taxon>
        <taxon>Planctomycetia</taxon>
        <taxon>Pirellulales</taxon>
        <taxon>Pirellulaceae</taxon>
        <taxon>Blastopirellula</taxon>
    </lineage>
</organism>
<keyword evidence="2" id="KW-1185">Reference proteome</keyword>